<evidence type="ECO:0000313" key="2">
    <source>
        <dbReference type="EMBL" id="MBP0482918.1"/>
    </source>
</evidence>
<comment type="caution">
    <text evidence="2">The sequence shown here is derived from an EMBL/GenBank/DDBJ whole genome shotgun (WGS) entry which is preliminary data.</text>
</comment>
<keyword evidence="3" id="KW-1185">Reference proteome</keyword>
<accession>A0A940MQK7</accession>
<dbReference type="InterPro" id="IPR036890">
    <property type="entry name" value="HATPase_C_sf"/>
</dbReference>
<dbReference type="AlphaFoldDB" id="A0A940MQK7"/>
<evidence type="ECO:0000313" key="3">
    <source>
        <dbReference type="Proteomes" id="UP000675940"/>
    </source>
</evidence>
<evidence type="ECO:0000259" key="1">
    <source>
        <dbReference type="Pfam" id="PF10090"/>
    </source>
</evidence>
<proteinExistence type="predicted"/>
<organism evidence="2 3">
    <name type="scientific">Sagittula salina</name>
    <dbReference type="NCBI Taxonomy" id="2820268"/>
    <lineage>
        <taxon>Bacteria</taxon>
        <taxon>Pseudomonadati</taxon>
        <taxon>Pseudomonadota</taxon>
        <taxon>Alphaproteobacteria</taxon>
        <taxon>Rhodobacterales</taxon>
        <taxon>Roseobacteraceae</taxon>
        <taxon>Sagittula</taxon>
    </lineage>
</organism>
<sequence>MLNTTLNAGHGTINANLAALVGSRLCHDLISPIGAIQNGLELMALTGGASQDSPELSLIRDSCESAAARIRFFRVAFGFASEGQTMSRREVAGTLDAVTKGGRLSADWAEDSDQPRTEVQLCFLAYLCCESALPMGGQVHFTRDSAGWTVRASGPRVNADTRLWDHLNGVSSLEDPPADKVHFALLPILAEVQRRQLFAQTREDSLVIKIAA</sequence>
<dbReference type="Pfam" id="PF10090">
    <property type="entry name" value="HPTransfase"/>
    <property type="match status" value="1"/>
</dbReference>
<gene>
    <name evidence="2" type="ORF">J5474_10495</name>
</gene>
<protein>
    <recommendedName>
        <fullName evidence="1">Histidine phosphotransferase ChpT C-terminal domain-containing protein</fullName>
    </recommendedName>
</protein>
<dbReference type="InterPro" id="IPR018762">
    <property type="entry name" value="ChpT_C"/>
</dbReference>
<dbReference type="Gene3D" id="3.30.565.10">
    <property type="entry name" value="Histidine kinase-like ATPase, C-terminal domain"/>
    <property type="match status" value="1"/>
</dbReference>
<dbReference type="Gene3D" id="1.10.287.130">
    <property type="match status" value="1"/>
</dbReference>
<dbReference type="Proteomes" id="UP000675940">
    <property type="component" value="Unassembled WGS sequence"/>
</dbReference>
<name>A0A940MQK7_9RHOB</name>
<feature type="domain" description="Histidine phosphotransferase ChpT C-terminal" evidence="1">
    <location>
        <begin position="89"/>
        <end position="204"/>
    </location>
</feature>
<reference evidence="2" key="1">
    <citation type="submission" date="2021-03" db="EMBL/GenBank/DDBJ databases">
        <title>Sagittula salina sp. nov. strain M10.9X isolated from the marine waste.</title>
        <authorList>
            <person name="Satari L."/>
            <person name="Molina-Menor E."/>
            <person name="Vidal-Verdu A."/>
            <person name="Pascual J."/>
            <person name="Pereto J."/>
            <person name="Porcar M."/>
        </authorList>
    </citation>
    <scope>NUCLEOTIDE SEQUENCE</scope>
    <source>
        <strain evidence="2">M10.9X</strain>
    </source>
</reference>
<dbReference type="EMBL" id="JAGISH010000005">
    <property type="protein sequence ID" value="MBP0482918.1"/>
    <property type="molecule type" value="Genomic_DNA"/>
</dbReference>
<dbReference type="RefSeq" id="WP_209360863.1">
    <property type="nucleotide sequence ID" value="NZ_JAGISH010000005.1"/>
</dbReference>